<feature type="transmembrane region" description="Helical" evidence="12">
    <location>
        <begin position="154"/>
        <end position="177"/>
    </location>
</feature>
<keyword evidence="6" id="KW-0375">Hydrogen ion transport</keyword>
<evidence type="ECO:0000256" key="9">
    <source>
        <dbReference type="ARBA" id="ARBA00023136"/>
    </source>
</evidence>
<dbReference type="InterPro" id="IPR004878">
    <property type="entry name" value="Otopetrin"/>
</dbReference>
<evidence type="ECO:0008006" key="15">
    <source>
        <dbReference type="Google" id="ProtNLM"/>
    </source>
</evidence>
<proteinExistence type="inferred from homology"/>
<feature type="transmembrane region" description="Helical" evidence="12">
    <location>
        <begin position="574"/>
        <end position="594"/>
    </location>
</feature>
<dbReference type="Pfam" id="PF03189">
    <property type="entry name" value="Otopetrin"/>
    <property type="match status" value="1"/>
</dbReference>
<gene>
    <name evidence="13" type="ORF">ODALV1_LOCUS4364</name>
</gene>
<keyword evidence="9 12" id="KW-0472">Membrane</keyword>
<evidence type="ECO:0000256" key="1">
    <source>
        <dbReference type="ARBA" id="ARBA00004651"/>
    </source>
</evidence>
<feature type="compositionally biased region" description="Low complexity" evidence="11">
    <location>
        <begin position="229"/>
        <end position="250"/>
    </location>
</feature>
<evidence type="ECO:0000256" key="11">
    <source>
        <dbReference type="SAM" id="MobiDB-lite"/>
    </source>
</evidence>
<evidence type="ECO:0000256" key="5">
    <source>
        <dbReference type="ARBA" id="ARBA00022692"/>
    </source>
</evidence>
<feature type="transmembrane region" description="Helical" evidence="12">
    <location>
        <begin position="189"/>
        <end position="209"/>
    </location>
</feature>
<feature type="transmembrane region" description="Helical" evidence="12">
    <location>
        <begin position="743"/>
        <end position="765"/>
    </location>
</feature>
<keyword evidence="3" id="KW-0813">Transport</keyword>
<sequence>MVLQIVLPEPNNDVNRHHRASSRGNTRVYDINPGVAGAALDPRKPWFRGAIPPPGIAVTTAPAGEHSFNSLCESRLGEDSLFSYGYGVPAREDTEASDEVLTRVRSGVIRDSEVKHSPGLFQYSEMPSLTRSTPPRAFGNITTEEDKNSVFKGYLTAILSCIYAIFILMLGVVVYIADLISRTATLAEVFSVYLVTLGLIWLIFLYCDIRQHQGGVITMEHHHHHPRGSSVSDNSGSSRHSSSNNNNSNNNRHHLHHLKFWREEGKCHRKEFRGKQTQRSDSVKLEDGISHLSISVTPSNEPCRIYSSDSYTFCRSRHSGSFYLKIGAAGFCFGHLIHSGLLLCRQIIFFTTDDEKVFNRCANVANLILDILFPIYSFLLLFVIFKYSNVIINRHQEISRFALMHCISSSLCFWFWSILRETADSLYHKMTEHSRRTELHNSTHPLAHHHIPESLDSITPLAYTNRMIEEESHQNAFAFLNATSAITSFYDPCVEFSTISELVLKMSPYLYPFSIEYSILVVGVLFIMWQNIGKGKRVGHHGSRCSNQHHNSPAASFTNHLVIHADCHSANKGLFAGLLVLVGTVVSVIIFYIALDDSSSGFAAQWVNLMSQMGLLILMIITVLCAYRQITKLDVNMNPVSLLDDLLLFLCLPSFFLYTIFTVVPAIAHQDYYAIVVCTLQVVQVILQTPCIIDGLRRCSNSEKLRQEKPGRELVTFLIVCNIAMWIIETFEIKSIYAQQEQVFFYGSILWTLLSHMTLPLTLFYRFHSSVCLVDIWKSAYEAGG</sequence>
<comment type="similarity">
    <text evidence="2">Belongs to the otopetrin family.</text>
</comment>
<evidence type="ECO:0000256" key="2">
    <source>
        <dbReference type="ARBA" id="ARBA00006513"/>
    </source>
</evidence>
<evidence type="ECO:0000313" key="14">
    <source>
        <dbReference type="Proteomes" id="UP001642540"/>
    </source>
</evidence>
<evidence type="ECO:0000256" key="10">
    <source>
        <dbReference type="ARBA" id="ARBA00023303"/>
    </source>
</evidence>
<feature type="region of interest" description="Disordered" evidence="11">
    <location>
        <begin position="221"/>
        <end position="252"/>
    </location>
</feature>
<dbReference type="PANTHER" id="PTHR21522:SF58">
    <property type="entry name" value="AGAP000074-PA"/>
    <property type="match status" value="1"/>
</dbReference>
<feature type="transmembrane region" description="Helical" evidence="12">
    <location>
        <begin position="647"/>
        <end position="667"/>
    </location>
</feature>
<evidence type="ECO:0000256" key="12">
    <source>
        <dbReference type="SAM" id="Phobius"/>
    </source>
</evidence>
<keyword evidence="4" id="KW-1003">Cell membrane</keyword>
<evidence type="ECO:0000256" key="3">
    <source>
        <dbReference type="ARBA" id="ARBA00022448"/>
    </source>
</evidence>
<dbReference type="PANTHER" id="PTHR21522">
    <property type="entry name" value="PROTON CHANNEL OTOP"/>
    <property type="match status" value="1"/>
</dbReference>
<feature type="transmembrane region" description="Helical" evidence="12">
    <location>
        <begin position="368"/>
        <end position="389"/>
    </location>
</feature>
<comment type="caution">
    <text evidence="13">The sequence shown here is derived from an EMBL/GenBank/DDBJ whole genome shotgun (WGS) entry which is preliminary data.</text>
</comment>
<organism evidence="13 14">
    <name type="scientific">Orchesella dallaii</name>
    <dbReference type="NCBI Taxonomy" id="48710"/>
    <lineage>
        <taxon>Eukaryota</taxon>
        <taxon>Metazoa</taxon>
        <taxon>Ecdysozoa</taxon>
        <taxon>Arthropoda</taxon>
        <taxon>Hexapoda</taxon>
        <taxon>Collembola</taxon>
        <taxon>Entomobryomorpha</taxon>
        <taxon>Entomobryoidea</taxon>
        <taxon>Orchesellidae</taxon>
        <taxon>Orchesellinae</taxon>
        <taxon>Orchesella</taxon>
    </lineage>
</organism>
<feature type="transmembrane region" description="Helical" evidence="12">
    <location>
        <begin position="509"/>
        <end position="529"/>
    </location>
</feature>
<evidence type="ECO:0000256" key="4">
    <source>
        <dbReference type="ARBA" id="ARBA00022475"/>
    </source>
</evidence>
<keyword evidence="10" id="KW-0407">Ion channel</keyword>
<dbReference type="EMBL" id="CAXLJM020000013">
    <property type="protein sequence ID" value="CAL8079447.1"/>
    <property type="molecule type" value="Genomic_DNA"/>
</dbReference>
<evidence type="ECO:0000313" key="13">
    <source>
        <dbReference type="EMBL" id="CAL8079447.1"/>
    </source>
</evidence>
<evidence type="ECO:0000256" key="7">
    <source>
        <dbReference type="ARBA" id="ARBA00022989"/>
    </source>
</evidence>
<keyword evidence="14" id="KW-1185">Reference proteome</keyword>
<feature type="transmembrane region" description="Helical" evidence="12">
    <location>
        <begin position="606"/>
        <end position="627"/>
    </location>
</feature>
<name>A0ABP1PVQ9_9HEXA</name>
<comment type="subcellular location">
    <subcellularLocation>
        <location evidence="1">Cell membrane</location>
        <topology evidence="1">Multi-pass membrane protein</topology>
    </subcellularLocation>
</comment>
<feature type="transmembrane region" description="Helical" evidence="12">
    <location>
        <begin position="673"/>
        <end position="693"/>
    </location>
</feature>
<keyword evidence="8" id="KW-0406">Ion transport</keyword>
<accession>A0ABP1PVQ9</accession>
<evidence type="ECO:0000256" key="6">
    <source>
        <dbReference type="ARBA" id="ARBA00022781"/>
    </source>
</evidence>
<reference evidence="13 14" key="1">
    <citation type="submission" date="2024-08" db="EMBL/GenBank/DDBJ databases">
        <authorList>
            <person name="Cucini C."/>
            <person name="Frati F."/>
        </authorList>
    </citation>
    <scope>NUCLEOTIDE SEQUENCE [LARGE SCALE GENOMIC DNA]</scope>
</reference>
<feature type="transmembrane region" description="Helical" evidence="12">
    <location>
        <begin position="322"/>
        <end position="348"/>
    </location>
</feature>
<feature type="transmembrane region" description="Helical" evidence="12">
    <location>
        <begin position="401"/>
        <end position="419"/>
    </location>
</feature>
<protein>
    <recommendedName>
        <fullName evidence="15">Otopetrin-2</fullName>
    </recommendedName>
</protein>
<evidence type="ECO:0000256" key="8">
    <source>
        <dbReference type="ARBA" id="ARBA00023065"/>
    </source>
</evidence>
<keyword evidence="7 12" id="KW-1133">Transmembrane helix</keyword>
<dbReference type="Proteomes" id="UP001642540">
    <property type="component" value="Unassembled WGS sequence"/>
</dbReference>
<feature type="transmembrane region" description="Helical" evidence="12">
    <location>
        <begin position="714"/>
        <end position="731"/>
    </location>
</feature>
<keyword evidence="5 12" id="KW-0812">Transmembrane</keyword>